<protein>
    <submittedName>
        <fullName evidence="2">Glycosyltransferase</fullName>
    </submittedName>
</protein>
<dbReference type="SUPFAM" id="SSF53448">
    <property type="entry name" value="Nucleotide-diphospho-sugar transferases"/>
    <property type="match status" value="1"/>
</dbReference>
<keyword evidence="2" id="KW-0808">Transferase</keyword>
<sequence length="279" mass="32712">MNTSAEQKPLVSAILTTHNRENLLPRALDSVLEQTYDNLEVVVVDDGSTDNTPTIMQEYKQRYDITYMRLEKSVGACRARNRGIQHARGTFIAGLDDDDTWHKQRINMLMNAYTDDYACVCSDIDMVFPRGKAVWKKQKVVDLETLLYTNQVGNQVLVKRDRLLKVGGFDPELEAAQDYDLWIRLCDAYGPIRNVQQPLQTIFMDREEGRITSRSAGKGYLQFYNKHKKRLSRAQRKYQLFNIRRAQQKPLSLTEFIFWVPGFRYWDEFKKIISGKWWH</sequence>
<reference evidence="2 3" key="1">
    <citation type="submission" date="2020-02" db="EMBL/GenBank/DDBJ databases">
        <title>Aliifodinibius halophilus 2W32, complete genome.</title>
        <authorList>
            <person name="Li Y."/>
            <person name="Wu S."/>
        </authorList>
    </citation>
    <scope>NUCLEOTIDE SEQUENCE [LARGE SCALE GENOMIC DNA]</scope>
    <source>
        <strain evidence="2 3">2W32</strain>
    </source>
</reference>
<dbReference type="Proteomes" id="UP000479132">
    <property type="component" value="Unassembled WGS sequence"/>
</dbReference>
<dbReference type="GO" id="GO:0016758">
    <property type="term" value="F:hexosyltransferase activity"/>
    <property type="evidence" value="ECO:0007669"/>
    <property type="project" value="UniProtKB-ARBA"/>
</dbReference>
<accession>A0A6M1T6Q6</accession>
<feature type="domain" description="Glycosyltransferase 2-like" evidence="1">
    <location>
        <begin position="12"/>
        <end position="145"/>
    </location>
</feature>
<dbReference type="Pfam" id="PF00535">
    <property type="entry name" value="Glycos_transf_2"/>
    <property type="match status" value="1"/>
</dbReference>
<gene>
    <name evidence="2" type="ORF">G3569_15635</name>
</gene>
<dbReference type="InterPro" id="IPR001173">
    <property type="entry name" value="Glyco_trans_2-like"/>
</dbReference>
<evidence type="ECO:0000259" key="1">
    <source>
        <dbReference type="Pfam" id="PF00535"/>
    </source>
</evidence>
<dbReference type="PANTHER" id="PTHR22916">
    <property type="entry name" value="GLYCOSYLTRANSFERASE"/>
    <property type="match status" value="1"/>
</dbReference>
<dbReference type="Gene3D" id="3.90.550.10">
    <property type="entry name" value="Spore Coat Polysaccharide Biosynthesis Protein SpsA, Chain A"/>
    <property type="match status" value="1"/>
</dbReference>
<evidence type="ECO:0000313" key="2">
    <source>
        <dbReference type="EMBL" id="NGP89789.1"/>
    </source>
</evidence>
<name>A0A6M1T6Q6_9BACT</name>
<evidence type="ECO:0000313" key="3">
    <source>
        <dbReference type="Proteomes" id="UP000479132"/>
    </source>
</evidence>
<dbReference type="InterPro" id="IPR029044">
    <property type="entry name" value="Nucleotide-diphossugar_trans"/>
</dbReference>
<dbReference type="RefSeq" id="WP_165270900.1">
    <property type="nucleotide sequence ID" value="NZ_JAALLS010000025.1"/>
</dbReference>
<comment type="caution">
    <text evidence="2">The sequence shown here is derived from an EMBL/GenBank/DDBJ whole genome shotgun (WGS) entry which is preliminary data.</text>
</comment>
<keyword evidence="3" id="KW-1185">Reference proteome</keyword>
<dbReference type="PANTHER" id="PTHR22916:SF3">
    <property type="entry name" value="UDP-GLCNAC:BETAGAL BETA-1,3-N-ACETYLGLUCOSAMINYLTRANSFERASE-LIKE PROTEIN 1"/>
    <property type="match status" value="1"/>
</dbReference>
<dbReference type="CDD" id="cd00761">
    <property type="entry name" value="Glyco_tranf_GTA_type"/>
    <property type="match status" value="1"/>
</dbReference>
<dbReference type="EMBL" id="JAALLS010000025">
    <property type="protein sequence ID" value="NGP89789.1"/>
    <property type="molecule type" value="Genomic_DNA"/>
</dbReference>
<dbReference type="AlphaFoldDB" id="A0A6M1T6Q6"/>
<proteinExistence type="predicted"/>
<organism evidence="2 3">
    <name type="scientific">Fodinibius halophilus</name>
    <dbReference type="NCBI Taxonomy" id="1736908"/>
    <lineage>
        <taxon>Bacteria</taxon>
        <taxon>Pseudomonadati</taxon>
        <taxon>Balneolota</taxon>
        <taxon>Balneolia</taxon>
        <taxon>Balneolales</taxon>
        <taxon>Balneolaceae</taxon>
        <taxon>Fodinibius</taxon>
    </lineage>
</organism>